<dbReference type="CDD" id="cd16440">
    <property type="entry name" value="beta_Kdo_transferase_KpsC_1"/>
    <property type="match status" value="1"/>
</dbReference>
<dbReference type="EMBL" id="JFKE01000004">
    <property type="protein sequence ID" value="KAJ55299.1"/>
    <property type="molecule type" value="Genomic_DNA"/>
</dbReference>
<dbReference type="AlphaFoldDB" id="A0A037ZI62"/>
<accession>A0A037ZI62</accession>
<name>A0A037ZI62_9RHOB</name>
<dbReference type="OrthoDB" id="543755at2"/>
<dbReference type="CDD" id="cd16439">
    <property type="entry name" value="beta_Kdo_transferase_KpsC_2"/>
    <property type="match status" value="1"/>
</dbReference>
<dbReference type="STRING" id="1454373.ACMU_11415"/>
<dbReference type="InterPro" id="IPR007833">
    <property type="entry name" value="Capsule_polysaccharide_synth"/>
</dbReference>
<dbReference type="GO" id="GO:0000271">
    <property type="term" value="P:polysaccharide biosynthetic process"/>
    <property type="evidence" value="ECO:0007669"/>
    <property type="project" value="InterPro"/>
</dbReference>
<gene>
    <name evidence="1" type="ORF">ACMU_11415</name>
</gene>
<keyword evidence="2" id="KW-1185">Reference proteome</keyword>
<dbReference type="GO" id="GO:0015774">
    <property type="term" value="P:polysaccharide transport"/>
    <property type="evidence" value="ECO:0007669"/>
    <property type="project" value="InterPro"/>
</dbReference>
<organism evidence="1 2">
    <name type="scientific">Actibacterium mucosum KCTC 23349</name>
    <dbReference type="NCBI Taxonomy" id="1454373"/>
    <lineage>
        <taxon>Bacteria</taxon>
        <taxon>Pseudomonadati</taxon>
        <taxon>Pseudomonadota</taxon>
        <taxon>Alphaproteobacteria</taxon>
        <taxon>Rhodobacterales</taxon>
        <taxon>Roseobacteraceae</taxon>
        <taxon>Actibacterium</taxon>
    </lineage>
</organism>
<dbReference type="Pfam" id="PF05159">
    <property type="entry name" value="Capsule_synth"/>
    <property type="match status" value="4"/>
</dbReference>
<sequence length="671" mass="72952">MANEAAPDNLNAGAERLRRLFVYNGGFLTQSRIRRILALSGYRVTLGKPGAGDMVGVWGQSPTAPRGQAVAARTGAPILRVEDAFLRSILPGRAGGGPPLGLMLDTNGVHFDPTTPSDLENLLATHPLDDTALLNRARDASARLHELHLTKYTGFDPALPAPDPGYVVVVDQTAGDASVTATGGGEAQFREMLAFAQIENPGARILIRTHPETRAGKRVGHFTADQATGNIELFDDPVSPWTLLDGAVAVYTYSSQLGFEAILAGHKPRVFGQPFYGGWGLTQDEAPVPRRERRLTRAQIFAAAMILAPKWYDPFRDELCSLERAIDILDAETRAWRDDHAGWQARHIRLWKRPHMQRFFGASTPVRFLRDDAPTGAREMSWAGKTAPEAHVTRVEDGFLRSRGLGAALVPPLSLVLDDLGIYYDPSRRSRVERLIERRQTLTDAQRTRAINLITRLRRTGATKYNLPGRPLPNLPAGQVILVPGQVEDDASIRLGCGAEATNRALLERARAENPNAIIAYKPHPDVEAGLRPGAVDAQRLADLVLTDVPADAALAAADAVWTLTSLMGFEALVRGLPVTTLGAPFYAGWGLTRDLGPVPARRSARPDLAGLVHATLIDYPRYLDPVTGRPCPVEVALDRLESGKVYTGGPLNRLLAKAQGLLASRAHLWR</sequence>
<dbReference type="Proteomes" id="UP000026249">
    <property type="component" value="Unassembled WGS sequence"/>
</dbReference>
<reference evidence="1 2" key="1">
    <citation type="submission" date="2014-03" db="EMBL/GenBank/DDBJ databases">
        <title>Draft Genome Sequence of Actibacterium mucosum KCTC 23349, a Marine Alphaproteobacterium with Complex Ionic Requirements Isolated from Mediterranean Seawater at Malvarrosa Beach, Valencia, Spain.</title>
        <authorList>
            <person name="Arahal D.R."/>
            <person name="Shao Z."/>
            <person name="Lai Q."/>
            <person name="Pujalte M.J."/>
        </authorList>
    </citation>
    <scope>NUCLEOTIDE SEQUENCE [LARGE SCALE GENOMIC DNA]</scope>
    <source>
        <strain evidence="1 2">KCTC 23349</strain>
    </source>
</reference>
<dbReference type="RefSeq" id="WP_035259009.1">
    <property type="nucleotide sequence ID" value="NZ_JFKE01000004.1"/>
</dbReference>
<evidence type="ECO:0000313" key="2">
    <source>
        <dbReference type="Proteomes" id="UP000026249"/>
    </source>
</evidence>
<protein>
    <submittedName>
        <fullName evidence="1">Capsular biosynthesis protein</fullName>
    </submittedName>
</protein>
<proteinExistence type="predicted"/>
<comment type="caution">
    <text evidence="1">The sequence shown here is derived from an EMBL/GenBank/DDBJ whole genome shotgun (WGS) entry which is preliminary data.</text>
</comment>
<evidence type="ECO:0000313" key="1">
    <source>
        <dbReference type="EMBL" id="KAJ55299.1"/>
    </source>
</evidence>